<dbReference type="RefSeq" id="WP_138851190.1">
    <property type="nucleotide sequence ID" value="NZ_CP040710.1"/>
</dbReference>
<keyword evidence="3" id="KW-1185">Reference proteome</keyword>
<dbReference type="PROSITE" id="PS51257">
    <property type="entry name" value="PROKAR_LIPOPROTEIN"/>
    <property type="match status" value="1"/>
</dbReference>
<proteinExistence type="predicted"/>
<dbReference type="KEGG" id="asag:FGM00_01380"/>
<dbReference type="AlphaFoldDB" id="A0A5B7SJU0"/>
<dbReference type="EMBL" id="CP040710">
    <property type="protein sequence ID" value="QCW98835.1"/>
    <property type="molecule type" value="Genomic_DNA"/>
</dbReference>
<dbReference type="PANTHER" id="PTHR30373:SF2">
    <property type="entry name" value="UPF0603 PROTEIN YGCG"/>
    <property type="match status" value="1"/>
</dbReference>
<evidence type="ECO:0000259" key="1">
    <source>
        <dbReference type="Pfam" id="PF04536"/>
    </source>
</evidence>
<dbReference type="Proteomes" id="UP000310017">
    <property type="component" value="Chromosome"/>
</dbReference>
<sequence length="170" mass="18981">MILKILRIFLFVLALLIAGCKSKQGRTTDEQLFPANENGTIVNDYSAIFSKEEEAVLSKKLYDYEIATSHQIVFVSIDSIAPYSDIQKYATDLSNYWGVGQKDKNNGLMIVLSKPLRQVGIATSLVTEKILTDSICSQVINTTMISNFKEALYFKGISNGIDSLIVNWNQ</sequence>
<protein>
    <submittedName>
        <fullName evidence="2">TPM domain-containing protein</fullName>
    </submittedName>
</protein>
<organism evidence="2 3">
    <name type="scientific">Aggregatimonas sangjinii</name>
    <dbReference type="NCBI Taxonomy" id="2583587"/>
    <lineage>
        <taxon>Bacteria</taxon>
        <taxon>Pseudomonadati</taxon>
        <taxon>Bacteroidota</taxon>
        <taxon>Flavobacteriia</taxon>
        <taxon>Flavobacteriales</taxon>
        <taxon>Flavobacteriaceae</taxon>
        <taxon>Aggregatimonas</taxon>
    </lineage>
</organism>
<gene>
    <name evidence="2" type="ORF">FGM00_01380</name>
</gene>
<evidence type="ECO:0000313" key="3">
    <source>
        <dbReference type="Proteomes" id="UP000310017"/>
    </source>
</evidence>
<evidence type="ECO:0000313" key="2">
    <source>
        <dbReference type="EMBL" id="QCW98835.1"/>
    </source>
</evidence>
<dbReference type="Gene3D" id="3.10.310.50">
    <property type="match status" value="1"/>
</dbReference>
<name>A0A5B7SJU0_9FLAO</name>
<dbReference type="OrthoDB" id="9810918at2"/>
<dbReference type="PANTHER" id="PTHR30373">
    <property type="entry name" value="UPF0603 PROTEIN YGCG"/>
    <property type="match status" value="1"/>
</dbReference>
<reference evidence="2 3" key="1">
    <citation type="submission" date="2019-05" db="EMBL/GenBank/DDBJ databases">
        <title>Genome sequencing of F202Z8.</title>
        <authorList>
            <person name="Kwon Y.M."/>
        </authorList>
    </citation>
    <scope>NUCLEOTIDE SEQUENCE [LARGE SCALE GENOMIC DNA]</scope>
    <source>
        <strain evidence="2 3">F202Z8</strain>
    </source>
</reference>
<dbReference type="Pfam" id="PF04536">
    <property type="entry name" value="TPM_phosphatase"/>
    <property type="match status" value="1"/>
</dbReference>
<accession>A0A5B7SJU0</accession>
<feature type="domain" description="TPM" evidence="1">
    <location>
        <begin position="42"/>
        <end position="165"/>
    </location>
</feature>
<dbReference type="InterPro" id="IPR007621">
    <property type="entry name" value="TPM_dom"/>
</dbReference>